<keyword evidence="6" id="KW-0675">Receptor</keyword>
<keyword evidence="5 9" id="KW-0472">Membrane</keyword>
<evidence type="ECO:0000256" key="9">
    <source>
        <dbReference type="SAM" id="Phobius"/>
    </source>
</evidence>
<keyword evidence="2 9" id="KW-0812">Transmembrane</keyword>
<evidence type="ECO:0000256" key="7">
    <source>
        <dbReference type="ARBA" id="ARBA00023180"/>
    </source>
</evidence>
<keyword evidence="7" id="KW-0325">Glycoprotein</keyword>
<protein>
    <recommendedName>
        <fullName evidence="11">Fibronectin type-III domain-containing protein</fullName>
    </recommendedName>
</protein>
<comment type="subcellular location">
    <subcellularLocation>
        <location evidence="1">Membrane</location>
        <topology evidence="1">Single-pass type I membrane protein</topology>
    </subcellularLocation>
</comment>
<reference evidence="12" key="2">
    <citation type="submission" date="2025-08" db="UniProtKB">
        <authorList>
            <consortium name="Ensembl"/>
        </authorList>
    </citation>
    <scope>IDENTIFICATION</scope>
</reference>
<name>A0AAY5EJ82_ELEEL</name>
<evidence type="ECO:0000256" key="10">
    <source>
        <dbReference type="SAM" id="SignalP"/>
    </source>
</evidence>
<dbReference type="Ensembl" id="ENSEEET00000056473.1">
    <property type="protein sequence ID" value="ENSEEEP00000056981.1"/>
    <property type="gene ID" value="ENSEEEG00000028215.1"/>
</dbReference>
<keyword evidence="3 10" id="KW-0732">Signal</keyword>
<gene>
    <name evidence="12" type="primary">il2rga</name>
</gene>
<evidence type="ECO:0000259" key="11">
    <source>
        <dbReference type="PROSITE" id="PS50853"/>
    </source>
</evidence>
<dbReference type="GO" id="GO:0004896">
    <property type="term" value="F:cytokine receptor activity"/>
    <property type="evidence" value="ECO:0007669"/>
    <property type="project" value="TreeGrafter"/>
</dbReference>
<dbReference type="RefSeq" id="XP_026862722.2">
    <property type="nucleotide sequence ID" value="XM_027006921.2"/>
</dbReference>
<reference evidence="12" key="3">
    <citation type="submission" date="2025-09" db="UniProtKB">
        <authorList>
            <consortium name="Ensembl"/>
        </authorList>
    </citation>
    <scope>IDENTIFICATION</scope>
</reference>
<dbReference type="InterPro" id="IPR013783">
    <property type="entry name" value="Ig-like_fold"/>
</dbReference>
<dbReference type="PANTHER" id="PTHR23037:SF47">
    <property type="entry name" value="INTERLEUKIN 2 RECEPTOR SUBUNIT GAMMA"/>
    <property type="match status" value="1"/>
</dbReference>
<dbReference type="InterPro" id="IPR048651">
    <property type="entry name" value="CRLF2-like_D1"/>
</dbReference>
<feature type="domain" description="Fibronectin type-III" evidence="11">
    <location>
        <begin position="117"/>
        <end position="217"/>
    </location>
</feature>
<feature type="region of interest" description="Disordered" evidence="8">
    <location>
        <begin position="339"/>
        <end position="358"/>
    </location>
</feature>
<dbReference type="KEGG" id="eee:113575423"/>
<evidence type="ECO:0000256" key="3">
    <source>
        <dbReference type="ARBA" id="ARBA00022729"/>
    </source>
</evidence>
<dbReference type="Pfam" id="PF21604">
    <property type="entry name" value="CRLF2_D1"/>
    <property type="match status" value="1"/>
</dbReference>
<evidence type="ECO:0000256" key="6">
    <source>
        <dbReference type="ARBA" id="ARBA00023170"/>
    </source>
</evidence>
<organism evidence="12 13">
    <name type="scientific">Electrophorus electricus</name>
    <name type="common">Electric eel</name>
    <name type="synonym">Gymnotus electricus</name>
    <dbReference type="NCBI Taxonomy" id="8005"/>
    <lineage>
        <taxon>Eukaryota</taxon>
        <taxon>Metazoa</taxon>
        <taxon>Chordata</taxon>
        <taxon>Craniata</taxon>
        <taxon>Vertebrata</taxon>
        <taxon>Euteleostomi</taxon>
        <taxon>Actinopterygii</taxon>
        <taxon>Neopterygii</taxon>
        <taxon>Teleostei</taxon>
        <taxon>Ostariophysi</taxon>
        <taxon>Gymnotiformes</taxon>
        <taxon>Gymnotoidei</taxon>
        <taxon>Gymnotidae</taxon>
        <taxon>Electrophorus</taxon>
    </lineage>
</organism>
<evidence type="ECO:0000256" key="1">
    <source>
        <dbReference type="ARBA" id="ARBA00004479"/>
    </source>
</evidence>
<dbReference type="GeneID" id="113575423"/>
<feature type="transmembrane region" description="Helical" evidence="9">
    <location>
        <begin position="220"/>
        <end position="245"/>
    </location>
</feature>
<proteinExistence type="predicted"/>
<dbReference type="AlphaFoldDB" id="A0AAY5EJ82"/>
<dbReference type="GO" id="GO:0009897">
    <property type="term" value="C:external side of plasma membrane"/>
    <property type="evidence" value="ECO:0007669"/>
    <property type="project" value="TreeGrafter"/>
</dbReference>
<dbReference type="GeneTree" id="ENSGT00940000164309"/>
<evidence type="ECO:0000256" key="5">
    <source>
        <dbReference type="ARBA" id="ARBA00023136"/>
    </source>
</evidence>
<dbReference type="InterPro" id="IPR003961">
    <property type="entry name" value="FN3_dom"/>
</dbReference>
<evidence type="ECO:0000313" key="12">
    <source>
        <dbReference type="Ensembl" id="ENSEEEP00000056981.1"/>
    </source>
</evidence>
<evidence type="ECO:0000256" key="4">
    <source>
        <dbReference type="ARBA" id="ARBA00022989"/>
    </source>
</evidence>
<reference evidence="12 13" key="1">
    <citation type="submission" date="2020-05" db="EMBL/GenBank/DDBJ databases">
        <title>Electrophorus electricus (electric eel) genome, fEleEle1, primary haplotype.</title>
        <authorList>
            <person name="Myers G."/>
            <person name="Meyer A."/>
            <person name="Fedrigo O."/>
            <person name="Formenti G."/>
            <person name="Rhie A."/>
            <person name="Tracey A."/>
            <person name="Sims Y."/>
            <person name="Jarvis E.D."/>
        </authorList>
    </citation>
    <scope>NUCLEOTIDE SEQUENCE [LARGE SCALE GENOMIC DNA]</scope>
</reference>
<evidence type="ECO:0000256" key="8">
    <source>
        <dbReference type="SAM" id="MobiDB-lite"/>
    </source>
</evidence>
<evidence type="ECO:0000256" key="2">
    <source>
        <dbReference type="ARBA" id="ARBA00022692"/>
    </source>
</evidence>
<dbReference type="Gene3D" id="2.60.40.10">
    <property type="entry name" value="Immunoglobulins"/>
    <property type="match status" value="2"/>
</dbReference>
<dbReference type="Proteomes" id="UP000314983">
    <property type="component" value="Chromosome 17"/>
</dbReference>
<feature type="chain" id="PRO_5044196269" description="Fibronectin type-III domain-containing protein" evidence="10">
    <location>
        <begin position="19"/>
        <end position="358"/>
    </location>
</feature>
<dbReference type="CTD" id="796604"/>
<keyword evidence="13" id="KW-1185">Reference proteome</keyword>
<dbReference type="InterPro" id="IPR036116">
    <property type="entry name" value="FN3_sf"/>
</dbReference>
<feature type="signal peptide" evidence="10">
    <location>
        <begin position="1"/>
        <end position="18"/>
    </location>
</feature>
<evidence type="ECO:0000313" key="13">
    <source>
        <dbReference type="Proteomes" id="UP000314983"/>
    </source>
</evidence>
<dbReference type="PANTHER" id="PTHR23037">
    <property type="entry name" value="CYTOKINE RECEPTOR"/>
    <property type="match status" value="1"/>
</dbReference>
<dbReference type="SUPFAM" id="SSF49265">
    <property type="entry name" value="Fibronectin type III"/>
    <property type="match status" value="2"/>
</dbReference>
<accession>A0AAY5EJ82</accession>
<keyword evidence="4 9" id="KW-1133">Transmembrane helix</keyword>
<sequence length="358" mass="41352">MRLMFCLFLFWTCPGSESKIPTNIRCLIINLEYVNCTWDEEGILQENYTFRSRFEKHAEKECPTYLKANNVNVGCILPYSEKDMQRFEILHACVFRHDGSVVIDYHHKMTNMVKLDPPYNLTVKFRDPELWLYWNTSSRAKSSCKESQVRYRTNGKEWRTQHMNIERNSFNVPYPSNRSMYEFQVRVRMSSNCGQSKIWSEWSNLLGWSSQKNTNDTVTLATSMAMMTVYFAGAAVLLITLSCLLMHSERLRVILVPVVPSPKNLGDLIERYDGNVENWLCISKELQDGFKPNFTERPCPVREYRLVSQASTHGSDSVLSSPTLAPDYQLMHSYSVSTLPVSRETTQAPPPATTRTGQ</sequence>
<dbReference type="PROSITE" id="PS50853">
    <property type="entry name" value="FN3"/>
    <property type="match status" value="1"/>
</dbReference>